<dbReference type="Gene3D" id="3.30.1780.10">
    <property type="entry name" value="ornithine cyclodeaminase, domain 1"/>
    <property type="match status" value="1"/>
</dbReference>
<dbReference type="PANTHER" id="PTHR13812:SF19">
    <property type="entry name" value="KETIMINE REDUCTASE MU-CRYSTALLIN"/>
    <property type="match status" value="1"/>
</dbReference>
<protein>
    <submittedName>
        <fullName evidence="1">Ornithine cyclodeaminase family protein</fullName>
    </submittedName>
</protein>
<evidence type="ECO:0000313" key="1">
    <source>
        <dbReference type="EMBL" id="MFD1706238.1"/>
    </source>
</evidence>
<dbReference type="Proteomes" id="UP001597301">
    <property type="component" value="Unassembled WGS sequence"/>
</dbReference>
<sequence>MKNLDLRFLSKEDIVSLDIPLKKAIDIVEQTYVEHAKQNVYLPAKVGIYPKDTHGFRFFHAMPAMVSSPNPSIESAGVKWVSYFPGNKSEKDLPDASCLMILNDVHTGLPYCIMEGMHLTNLRTAAAGAIAAKRLAAPDASVLGIVGAGVIARWSIHAILSELPGINEIKVTSRTKESRERLCAEMEKVYKDVKFTSYSELEALVSQSDIALSITSNTTAPYINFDWLKEGALALSLDGIKSWDSSFTNADHIISDDKAYLKTELERYYGEINLNSEICEIGEIIETSDRLWSKNKRNIAFMTGVGSTDVTVGKYIYDQAVKNNAGTVLPLASNRIPVS</sequence>
<organism evidence="1 2">
    <name type="scientific">Siminovitchia sediminis</name>
    <dbReference type="NCBI Taxonomy" id="1274353"/>
    <lineage>
        <taxon>Bacteria</taxon>
        <taxon>Bacillati</taxon>
        <taxon>Bacillota</taxon>
        <taxon>Bacilli</taxon>
        <taxon>Bacillales</taxon>
        <taxon>Bacillaceae</taxon>
        <taxon>Siminovitchia</taxon>
    </lineage>
</organism>
<keyword evidence="2" id="KW-1185">Reference proteome</keyword>
<dbReference type="PANTHER" id="PTHR13812">
    <property type="entry name" value="KETIMINE REDUCTASE MU-CRYSTALLIN"/>
    <property type="match status" value="1"/>
</dbReference>
<dbReference type="Pfam" id="PF02423">
    <property type="entry name" value="OCD_Mu_crystall"/>
    <property type="match status" value="1"/>
</dbReference>
<proteinExistence type="predicted"/>
<dbReference type="InterPro" id="IPR023401">
    <property type="entry name" value="ODC_N"/>
</dbReference>
<dbReference type="InterPro" id="IPR003462">
    <property type="entry name" value="ODC_Mu_crystall"/>
</dbReference>
<name>A0ABW4KGJ1_9BACI</name>
<dbReference type="InterPro" id="IPR036291">
    <property type="entry name" value="NAD(P)-bd_dom_sf"/>
</dbReference>
<comment type="caution">
    <text evidence="1">The sequence shown here is derived from an EMBL/GenBank/DDBJ whole genome shotgun (WGS) entry which is preliminary data.</text>
</comment>
<dbReference type="PIRSF" id="PIRSF001439">
    <property type="entry name" value="CryM"/>
    <property type="match status" value="1"/>
</dbReference>
<dbReference type="RefSeq" id="WP_380772818.1">
    <property type="nucleotide sequence ID" value="NZ_JBHUEO010000011.1"/>
</dbReference>
<dbReference type="SUPFAM" id="SSF51735">
    <property type="entry name" value="NAD(P)-binding Rossmann-fold domains"/>
    <property type="match status" value="1"/>
</dbReference>
<accession>A0ABW4KGJ1</accession>
<reference evidence="2" key="1">
    <citation type="journal article" date="2019" name="Int. J. Syst. Evol. Microbiol.">
        <title>The Global Catalogue of Microorganisms (GCM) 10K type strain sequencing project: providing services to taxonomists for standard genome sequencing and annotation.</title>
        <authorList>
            <consortium name="The Broad Institute Genomics Platform"/>
            <consortium name="The Broad Institute Genome Sequencing Center for Infectious Disease"/>
            <person name="Wu L."/>
            <person name="Ma J."/>
        </authorList>
    </citation>
    <scope>NUCLEOTIDE SEQUENCE [LARGE SCALE GENOMIC DNA]</scope>
    <source>
        <strain evidence="2">CGMCC 1.12295</strain>
    </source>
</reference>
<dbReference type="EMBL" id="JBHUEO010000011">
    <property type="protein sequence ID" value="MFD1706238.1"/>
    <property type="molecule type" value="Genomic_DNA"/>
</dbReference>
<gene>
    <name evidence="1" type="ORF">ACFSCZ_05640</name>
</gene>
<dbReference type="Gene3D" id="3.40.50.720">
    <property type="entry name" value="NAD(P)-binding Rossmann-like Domain"/>
    <property type="match status" value="1"/>
</dbReference>
<evidence type="ECO:0000313" key="2">
    <source>
        <dbReference type="Proteomes" id="UP001597301"/>
    </source>
</evidence>